<sequence>MSLGEFLVDDNSGSWADEMADLPTAPAASSAPREERSGGFSRGYGGDRYGDNESRESGFSRDGPRRDDDRPRFTSRPPADLPTEPPFTAHIANLSFDAVEEDLADFFKDMKIANIRVLRDRETDRPKGFGYIEFEDLESLKQALTLTGEPLHQRPVRVNIADPPKERTDRVPDRTETSSWRRTTPLEPTSPEGREPRRGYGFGDRDREGPRGGFRDREQGRGGDRERGERGGYQDRPRDNNWSGGAFQKRGNFGGRDAPSERPRLNLQPRSSTGGAQSEAPKSNRSNPFGGAKPVDSEEALKKSDERRKVKDQGEE</sequence>
<name>A0A8H7PIS3_9FUNG</name>
<accession>A0A8H7PIS3</accession>
<feature type="compositionally biased region" description="Basic and acidic residues" evidence="3">
    <location>
        <begin position="295"/>
        <end position="316"/>
    </location>
</feature>
<gene>
    <name evidence="5" type="ORF">INT44_006803</name>
</gene>
<keyword evidence="1 2" id="KW-0694">RNA-binding</keyword>
<dbReference type="PROSITE" id="PS50102">
    <property type="entry name" value="RRM"/>
    <property type="match status" value="1"/>
</dbReference>
<feature type="compositionally biased region" description="Basic and acidic residues" evidence="3">
    <location>
        <begin position="163"/>
        <end position="176"/>
    </location>
</feature>
<dbReference type="Proteomes" id="UP000612746">
    <property type="component" value="Unassembled WGS sequence"/>
</dbReference>
<dbReference type="EMBL" id="JAEPRA010000016">
    <property type="protein sequence ID" value="KAG2174540.1"/>
    <property type="molecule type" value="Genomic_DNA"/>
</dbReference>
<feature type="region of interest" description="Disordered" evidence="3">
    <location>
        <begin position="146"/>
        <end position="316"/>
    </location>
</feature>
<evidence type="ECO:0000313" key="5">
    <source>
        <dbReference type="EMBL" id="KAG2174540.1"/>
    </source>
</evidence>
<organism evidence="5 6">
    <name type="scientific">Umbelopsis vinacea</name>
    <dbReference type="NCBI Taxonomy" id="44442"/>
    <lineage>
        <taxon>Eukaryota</taxon>
        <taxon>Fungi</taxon>
        <taxon>Fungi incertae sedis</taxon>
        <taxon>Mucoromycota</taxon>
        <taxon>Mucoromycotina</taxon>
        <taxon>Umbelopsidomycetes</taxon>
        <taxon>Umbelopsidales</taxon>
        <taxon>Umbelopsidaceae</taxon>
        <taxon>Umbelopsis</taxon>
    </lineage>
</organism>
<evidence type="ECO:0000259" key="4">
    <source>
        <dbReference type="PROSITE" id="PS50102"/>
    </source>
</evidence>
<dbReference type="InterPro" id="IPR035979">
    <property type="entry name" value="RBD_domain_sf"/>
</dbReference>
<proteinExistence type="predicted"/>
<evidence type="ECO:0000256" key="1">
    <source>
        <dbReference type="ARBA" id="ARBA00022884"/>
    </source>
</evidence>
<dbReference type="SUPFAM" id="SSF54928">
    <property type="entry name" value="RNA-binding domain, RBD"/>
    <property type="match status" value="1"/>
</dbReference>
<dbReference type="OrthoDB" id="48651at2759"/>
<comment type="caution">
    <text evidence="5">The sequence shown here is derived from an EMBL/GenBank/DDBJ whole genome shotgun (WGS) entry which is preliminary data.</text>
</comment>
<feature type="compositionally biased region" description="Basic and acidic residues" evidence="3">
    <location>
        <begin position="48"/>
        <end position="72"/>
    </location>
</feature>
<dbReference type="PANTHER" id="PTHR23236">
    <property type="entry name" value="EUKARYOTIC TRANSLATION INITIATION FACTOR 4B/4H"/>
    <property type="match status" value="1"/>
</dbReference>
<dbReference type="InterPro" id="IPR012677">
    <property type="entry name" value="Nucleotide-bd_a/b_plait_sf"/>
</dbReference>
<dbReference type="AlphaFoldDB" id="A0A8H7PIS3"/>
<dbReference type="Pfam" id="PF00076">
    <property type="entry name" value="RRM_1"/>
    <property type="match status" value="1"/>
</dbReference>
<feature type="region of interest" description="Disordered" evidence="3">
    <location>
        <begin position="1"/>
        <end position="87"/>
    </location>
</feature>
<feature type="compositionally biased region" description="Basic and acidic residues" evidence="3">
    <location>
        <begin position="192"/>
        <end position="239"/>
    </location>
</feature>
<feature type="compositionally biased region" description="Polar residues" evidence="3">
    <location>
        <begin position="268"/>
        <end position="287"/>
    </location>
</feature>
<dbReference type="GO" id="GO:0003723">
    <property type="term" value="F:RNA binding"/>
    <property type="evidence" value="ECO:0007669"/>
    <property type="project" value="UniProtKB-UniRule"/>
</dbReference>
<protein>
    <recommendedName>
        <fullName evidence="4">RRM domain-containing protein</fullName>
    </recommendedName>
</protein>
<reference evidence="5" key="1">
    <citation type="submission" date="2020-12" db="EMBL/GenBank/DDBJ databases">
        <title>Metabolic potential, ecology and presence of endohyphal bacteria is reflected in genomic diversity of Mucoromycotina.</title>
        <authorList>
            <person name="Muszewska A."/>
            <person name="Okrasinska A."/>
            <person name="Steczkiewicz K."/>
            <person name="Drgas O."/>
            <person name="Orlowska M."/>
            <person name="Perlinska-Lenart U."/>
            <person name="Aleksandrzak-Piekarczyk T."/>
            <person name="Szatraj K."/>
            <person name="Zielenkiewicz U."/>
            <person name="Pilsyk S."/>
            <person name="Malc E."/>
            <person name="Mieczkowski P."/>
            <person name="Kruszewska J.S."/>
            <person name="Biernat P."/>
            <person name="Pawlowska J."/>
        </authorList>
    </citation>
    <scope>NUCLEOTIDE SEQUENCE</scope>
    <source>
        <strain evidence="5">WA0000051536</strain>
    </source>
</reference>
<evidence type="ECO:0000313" key="6">
    <source>
        <dbReference type="Proteomes" id="UP000612746"/>
    </source>
</evidence>
<dbReference type="PANTHER" id="PTHR23236:SF11">
    <property type="entry name" value="EUKARYOTIC TRANSLATION INITIATION FACTOR 4H"/>
    <property type="match status" value="1"/>
</dbReference>
<evidence type="ECO:0000256" key="3">
    <source>
        <dbReference type="SAM" id="MobiDB-lite"/>
    </source>
</evidence>
<dbReference type="Gene3D" id="3.30.70.330">
    <property type="match status" value="1"/>
</dbReference>
<feature type="domain" description="RRM" evidence="4">
    <location>
        <begin position="87"/>
        <end position="163"/>
    </location>
</feature>
<dbReference type="SMART" id="SM00360">
    <property type="entry name" value="RRM"/>
    <property type="match status" value="1"/>
</dbReference>
<keyword evidence="6" id="KW-1185">Reference proteome</keyword>
<evidence type="ECO:0000256" key="2">
    <source>
        <dbReference type="PROSITE-ProRule" id="PRU00176"/>
    </source>
</evidence>
<dbReference type="InterPro" id="IPR000504">
    <property type="entry name" value="RRM_dom"/>
</dbReference>